<reference evidence="3 4" key="1">
    <citation type="submission" date="2020-07" db="EMBL/GenBank/DDBJ databases">
        <title>Complete genome sequence for Sandaracinobacter sp. M6.</title>
        <authorList>
            <person name="Tang Y."/>
            <person name="Liu Q."/>
            <person name="Guo Z."/>
            <person name="Lei P."/>
            <person name="Huang B."/>
        </authorList>
    </citation>
    <scope>NUCLEOTIDE SEQUENCE [LARGE SCALE GENOMIC DNA]</scope>
    <source>
        <strain evidence="3 4">M6</strain>
    </source>
</reference>
<keyword evidence="4" id="KW-1185">Reference proteome</keyword>
<dbReference type="Pfam" id="PF00196">
    <property type="entry name" value="GerE"/>
    <property type="match status" value="1"/>
</dbReference>
<dbReference type="AlphaFoldDB" id="A0A7G5IFH7"/>
<dbReference type="InterPro" id="IPR036388">
    <property type="entry name" value="WH-like_DNA-bd_sf"/>
</dbReference>
<dbReference type="GO" id="GO:0006355">
    <property type="term" value="P:regulation of DNA-templated transcription"/>
    <property type="evidence" value="ECO:0007669"/>
    <property type="project" value="InterPro"/>
</dbReference>
<dbReference type="PROSITE" id="PS50043">
    <property type="entry name" value="HTH_LUXR_2"/>
    <property type="match status" value="1"/>
</dbReference>
<feature type="transmembrane region" description="Helical" evidence="1">
    <location>
        <begin position="127"/>
        <end position="155"/>
    </location>
</feature>
<evidence type="ECO:0000259" key="2">
    <source>
        <dbReference type="PROSITE" id="PS50043"/>
    </source>
</evidence>
<dbReference type="InterPro" id="IPR000792">
    <property type="entry name" value="Tscrpt_reg_LuxR_C"/>
</dbReference>
<dbReference type="RefSeq" id="WP_182294964.1">
    <property type="nucleotide sequence ID" value="NZ_CP059851.1"/>
</dbReference>
<evidence type="ECO:0000313" key="4">
    <source>
        <dbReference type="Proteomes" id="UP000515292"/>
    </source>
</evidence>
<evidence type="ECO:0000313" key="3">
    <source>
        <dbReference type="EMBL" id="QMW22119.1"/>
    </source>
</evidence>
<sequence length="159" mass="16833">MSLPDIAVKVALLTATQRTYLQLVAQGYTSKQISQIVGGSHHTINVEIGIAMRLLGASSRKQAAAMVKDCDVSTSYEQSYEAKIIANPATSLINHNKSGGVKALSQLPLPVSTVKTPINNMTAAQRIMWILVLAAAIALLLGGLTSGVTALIVSIQHWL</sequence>
<dbReference type="EMBL" id="CP059851">
    <property type="protein sequence ID" value="QMW22119.1"/>
    <property type="molecule type" value="Genomic_DNA"/>
</dbReference>
<keyword evidence="1" id="KW-0472">Membrane</keyword>
<dbReference type="InterPro" id="IPR016032">
    <property type="entry name" value="Sig_transdc_resp-reg_C-effctor"/>
</dbReference>
<dbReference type="Gene3D" id="1.10.10.10">
    <property type="entry name" value="Winged helix-like DNA-binding domain superfamily/Winged helix DNA-binding domain"/>
    <property type="match status" value="1"/>
</dbReference>
<keyword evidence="1" id="KW-1133">Transmembrane helix</keyword>
<organism evidence="3 4">
    <name type="scientific">Sandaracinobacteroides saxicola</name>
    <dbReference type="NCBI Taxonomy" id="2759707"/>
    <lineage>
        <taxon>Bacteria</taxon>
        <taxon>Pseudomonadati</taxon>
        <taxon>Pseudomonadota</taxon>
        <taxon>Alphaproteobacteria</taxon>
        <taxon>Sphingomonadales</taxon>
        <taxon>Sphingosinicellaceae</taxon>
        <taxon>Sandaracinobacteroides</taxon>
    </lineage>
</organism>
<dbReference type="SMART" id="SM00421">
    <property type="entry name" value="HTH_LUXR"/>
    <property type="match status" value="1"/>
</dbReference>
<dbReference type="SUPFAM" id="SSF46894">
    <property type="entry name" value="C-terminal effector domain of the bipartite response regulators"/>
    <property type="match status" value="1"/>
</dbReference>
<dbReference type="CDD" id="cd06170">
    <property type="entry name" value="LuxR_C_like"/>
    <property type="match status" value="1"/>
</dbReference>
<dbReference type="GO" id="GO:0003677">
    <property type="term" value="F:DNA binding"/>
    <property type="evidence" value="ECO:0007669"/>
    <property type="project" value="InterPro"/>
</dbReference>
<dbReference type="Proteomes" id="UP000515292">
    <property type="component" value="Chromosome"/>
</dbReference>
<gene>
    <name evidence="3" type="ORF">H3309_12170</name>
</gene>
<name>A0A7G5IFH7_9SPHN</name>
<evidence type="ECO:0000256" key="1">
    <source>
        <dbReference type="SAM" id="Phobius"/>
    </source>
</evidence>
<proteinExistence type="predicted"/>
<feature type="domain" description="HTH luxR-type" evidence="2">
    <location>
        <begin position="6"/>
        <end position="71"/>
    </location>
</feature>
<protein>
    <submittedName>
        <fullName evidence="3">Helix-turn-helix transcriptional regulator</fullName>
    </submittedName>
</protein>
<keyword evidence="1" id="KW-0812">Transmembrane</keyword>
<accession>A0A7G5IFH7</accession>
<dbReference type="KEGG" id="sand:H3309_12170"/>